<dbReference type="Gene3D" id="3.40.50.20">
    <property type="match status" value="1"/>
</dbReference>
<organism evidence="7 8">
    <name type="scientific">Ekhidna lutea</name>
    <dbReference type="NCBI Taxonomy" id="447679"/>
    <lineage>
        <taxon>Bacteria</taxon>
        <taxon>Pseudomonadati</taxon>
        <taxon>Bacteroidota</taxon>
        <taxon>Cytophagia</taxon>
        <taxon>Cytophagales</taxon>
        <taxon>Reichenbachiellaceae</taxon>
        <taxon>Ekhidna</taxon>
    </lineage>
</organism>
<dbReference type="InterPro" id="IPR011004">
    <property type="entry name" value="Trimer_LpxA-like_sf"/>
</dbReference>
<evidence type="ECO:0000256" key="1">
    <source>
        <dbReference type="ARBA" id="ARBA00007274"/>
    </source>
</evidence>
<feature type="binding site" evidence="5">
    <location>
        <begin position="41"/>
        <end position="42"/>
    </location>
    <ligand>
        <name>substrate</name>
    </ligand>
</feature>
<comment type="similarity">
    <text evidence="1">Belongs to the transferase hexapeptide repeat family.</text>
</comment>
<keyword evidence="8" id="KW-1185">Reference proteome</keyword>
<evidence type="ECO:0000259" key="6">
    <source>
        <dbReference type="Pfam" id="PF17836"/>
    </source>
</evidence>
<dbReference type="Pfam" id="PF00132">
    <property type="entry name" value="Hexapep"/>
    <property type="match status" value="1"/>
</dbReference>
<dbReference type="SUPFAM" id="SSF51161">
    <property type="entry name" value="Trimeric LpxA-like enzymes"/>
    <property type="match status" value="1"/>
</dbReference>
<dbReference type="EMBL" id="FZPD01000004">
    <property type="protein sequence ID" value="SNT10925.1"/>
    <property type="molecule type" value="Genomic_DNA"/>
</dbReference>
<dbReference type="PANTHER" id="PTHR43300">
    <property type="entry name" value="ACETYLTRANSFERASE"/>
    <property type="match status" value="1"/>
</dbReference>
<dbReference type="NCBIfam" id="TIGR03570">
    <property type="entry name" value="NeuD_NnaD"/>
    <property type="match status" value="1"/>
</dbReference>
<dbReference type="PANTHER" id="PTHR43300:SF7">
    <property type="entry name" value="UDP-N-ACETYLBACILLOSAMINE N-ACETYLTRANSFERASE"/>
    <property type="match status" value="1"/>
</dbReference>
<protein>
    <submittedName>
        <fullName evidence="7">Sugar O-acyltransferase, sialic acid O-acetyltransferase NeuD family</fullName>
    </submittedName>
</protein>
<evidence type="ECO:0000313" key="7">
    <source>
        <dbReference type="EMBL" id="SNT10925.1"/>
    </source>
</evidence>
<dbReference type="InterPro" id="IPR001451">
    <property type="entry name" value="Hexapep"/>
</dbReference>
<dbReference type="PROSITE" id="PS00101">
    <property type="entry name" value="HEXAPEP_TRANSFERASES"/>
    <property type="match status" value="1"/>
</dbReference>
<dbReference type="CDD" id="cd03360">
    <property type="entry name" value="LbH_AT_putative"/>
    <property type="match status" value="1"/>
</dbReference>
<dbReference type="Pfam" id="PF17836">
    <property type="entry name" value="PglD_N"/>
    <property type="match status" value="1"/>
</dbReference>
<proteinExistence type="inferred from homology"/>
<dbReference type="InterPro" id="IPR020019">
    <property type="entry name" value="AcTrfase_PglD-like"/>
</dbReference>
<dbReference type="Proteomes" id="UP000198393">
    <property type="component" value="Unassembled WGS sequence"/>
</dbReference>
<dbReference type="InterPro" id="IPR018357">
    <property type="entry name" value="Hexapep_transf_CS"/>
</dbReference>
<dbReference type="InterPro" id="IPR041561">
    <property type="entry name" value="PglD_N"/>
</dbReference>
<gene>
    <name evidence="7" type="ORF">SAMN05421640_2315</name>
</gene>
<evidence type="ECO:0000256" key="2">
    <source>
        <dbReference type="ARBA" id="ARBA00022679"/>
    </source>
</evidence>
<sequence>MRLQNKKDMEKPVIIFGSTGLAKAALEIFNSNNIVVYGFLDDDEKTHNTEINAVTVLGATDDHGFTKLIGQKCEAFVATDDNSLRKEYVEYLKETRKVMPMNAVHNAATISESFIIGHGNFVNAGAILSNDSKMGNHNVINSKAIIEQEVEMGDFVQIGTGSIINTKVKIENEVFIGSGVTVVAGVTIGKGARIGAGSVVVGDVKKGQTVFGNPAVEVK</sequence>
<dbReference type="InterPro" id="IPR050179">
    <property type="entry name" value="Trans_hexapeptide_repeat"/>
</dbReference>
<dbReference type="GO" id="GO:0016746">
    <property type="term" value="F:acyltransferase activity"/>
    <property type="evidence" value="ECO:0007669"/>
    <property type="project" value="UniProtKB-KW"/>
</dbReference>
<keyword evidence="4 7" id="KW-0012">Acyltransferase</keyword>
<accession>A0A239JYR5</accession>
<name>A0A239JYR5_EKHLU</name>
<evidence type="ECO:0000256" key="3">
    <source>
        <dbReference type="ARBA" id="ARBA00022737"/>
    </source>
</evidence>
<evidence type="ECO:0000256" key="5">
    <source>
        <dbReference type="PIRSR" id="PIRSR620019-2"/>
    </source>
</evidence>
<dbReference type="Gene3D" id="2.160.10.10">
    <property type="entry name" value="Hexapeptide repeat proteins"/>
    <property type="match status" value="1"/>
</dbReference>
<keyword evidence="3" id="KW-0677">Repeat</keyword>
<feature type="domain" description="PglD N-terminal" evidence="6">
    <location>
        <begin position="13"/>
        <end position="92"/>
    </location>
</feature>
<reference evidence="7 8" key="1">
    <citation type="submission" date="2017-06" db="EMBL/GenBank/DDBJ databases">
        <authorList>
            <person name="Kim H.J."/>
            <person name="Triplett B.A."/>
        </authorList>
    </citation>
    <scope>NUCLEOTIDE SEQUENCE [LARGE SCALE GENOMIC DNA]</scope>
    <source>
        <strain evidence="7 8">DSM 19307</strain>
    </source>
</reference>
<keyword evidence="2 7" id="KW-0808">Transferase</keyword>
<evidence type="ECO:0000256" key="4">
    <source>
        <dbReference type="ARBA" id="ARBA00023315"/>
    </source>
</evidence>
<evidence type="ECO:0000313" key="8">
    <source>
        <dbReference type="Proteomes" id="UP000198393"/>
    </source>
</evidence>
<dbReference type="AlphaFoldDB" id="A0A239JYR5"/>